<comment type="caution">
    <text evidence="3">The sequence shown here is derived from an EMBL/GenBank/DDBJ whole genome shotgun (WGS) entry which is preliminary data.</text>
</comment>
<dbReference type="GO" id="GO:0004081">
    <property type="term" value="F:bis(5'-nucleosyl)-tetraphosphatase (asymmetrical) activity"/>
    <property type="evidence" value="ECO:0007669"/>
    <property type="project" value="TreeGrafter"/>
</dbReference>
<dbReference type="PROSITE" id="PS00893">
    <property type="entry name" value="NUDIX_BOX"/>
    <property type="match status" value="1"/>
</dbReference>
<name>A0A938WYX1_9BIFI</name>
<dbReference type="Pfam" id="PF00293">
    <property type="entry name" value="NUDIX"/>
    <property type="match status" value="1"/>
</dbReference>
<keyword evidence="4" id="KW-1185">Reference proteome</keyword>
<evidence type="ECO:0000313" key="4">
    <source>
        <dbReference type="Proteomes" id="UP000718821"/>
    </source>
</evidence>
<dbReference type="GO" id="GO:0006754">
    <property type="term" value="P:ATP biosynthetic process"/>
    <property type="evidence" value="ECO:0007669"/>
    <property type="project" value="TreeGrafter"/>
</dbReference>
<dbReference type="EMBL" id="JACLYU010000002">
    <property type="protein sequence ID" value="MBM6699192.1"/>
    <property type="molecule type" value="Genomic_DNA"/>
</dbReference>
<dbReference type="SUPFAM" id="SSF55811">
    <property type="entry name" value="Nudix"/>
    <property type="match status" value="1"/>
</dbReference>
<feature type="domain" description="Nudix hydrolase" evidence="2">
    <location>
        <begin position="3"/>
        <end position="171"/>
    </location>
</feature>
<dbReference type="SUPFAM" id="SSF53254">
    <property type="entry name" value="Phosphoglycerate mutase-like"/>
    <property type="match status" value="1"/>
</dbReference>
<reference evidence="3" key="1">
    <citation type="submission" date="2020-08" db="EMBL/GenBank/DDBJ databases">
        <authorList>
            <person name="Cejkova D."/>
            <person name="Kubasova T."/>
            <person name="Jahodarova E."/>
            <person name="Rychlik I."/>
        </authorList>
    </citation>
    <scope>NUCLEOTIDE SEQUENCE</scope>
    <source>
        <strain evidence="3">An836</strain>
    </source>
</reference>
<evidence type="ECO:0000313" key="3">
    <source>
        <dbReference type="EMBL" id="MBM6699192.1"/>
    </source>
</evidence>
<dbReference type="InterPro" id="IPR015797">
    <property type="entry name" value="NUDIX_hydrolase-like_dom_sf"/>
</dbReference>
<evidence type="ECO:0000256" key="1">
    <source>
        <dbReference type="ARBA" id="ARBA00022801"/>
    </source>
</evidence>
<proteinExistence type="predicted"/>
<dbReference type="Pfam" id="PF00300">
    <property type="entry name" value="His_Phos_1"/>
    <property type="match status" value="1"/>
</dbReference>
<organism evidence="3 4">
    <name type="scientific">Bifidobacterium pullorum subsp. saeculare</name>
    <dbReference type="NCBI Taxonomy" id="78257"/>
    <lineage>
        <taxon>Bacteria</taxon>
        <taxon>Bacillati</taxon>
        <taxon>Actinomycetota</taxon>
        <taxon>Actinomycetes</taxon>
        <taxon>Bifidobacteriales</taxon>
        <taxon>Bifidobacteriaceae</taxon>
        <taxon>Bifidobacterium</taxon>
    </lineage>
</organism>
<dbReference type="InterPro" id="IPR013078">
    <property type="entry name" value="His_Pase_superF_clade-1"/>
</dbReference>
<dbReference type="GO" id="GO:0006167">
    <property type="term" value="P:AMP biosynthetic process"/>
    <property type="evidence" value="ECO:0007669"/>
    <property type="project" value="TreeGrafter"/>
</dbReference>
<dbReference type="PANTHER" id="PTHR21340">
    <property type="entry name" value="DIADENOSINE 5,5-P1,P4-TETRAPHOSPHATE PYROPHOSPHOHYDROLASE MUTT"/>
    <property type="match status" value="1"/>
</dbReference>
<protein>
    <submittedName>
        <fullName evidence="3">NUDIX hydrolase</fullName>
    </submittedName>
</protein>
<dbReference type="InterPro" id="IPR000086">
    <property type="entry name" value="NUDIX_hydrolase_dom"/>
</dbReference>
<dbReference type="Gene3D" id="3.40.50.1240">
    <property type="entry name" value="Phosphoglycerate mutase-like"/>
    <property type="match status" value="1"/>
</dbReference>
<reference evidence="3" key="2">
    <citation type="journal article" date="2021" name="Sci. Rep.">
        <title>The distribution of antibiotic resistance genes in chicken gut microbiota commensals.</title>
        <authorList>
            <person name="Juricova H."/>
            <person name="Matiasovicova J."/>
            <person name="Kubasova T."/>
            <person name="Cejkova D."/>
            <person name="Rychlik I."/>
        </authorList>
    </citation>
    <scope>NUCLEOTIDE SEQUENCE</scope>
    <source>
        <strain evidence="3">An836</strain>
    </source>
</reference>
<gene>
    <name evidence="3" type="ORF">H7U32_02385</name>
</gene>
<dbReference type="Gene3D" id="3.90.79.10">
    <property type="entry name" value="Nucleoside Triphosphate Pyrophosphohydrolase"/>
    <property type="match status" value="1"/>
</dbReference>
<evidence type="ECO:0000259" key="2">
    <source>
        <dbReference type="PROSITE" id="PS51462"/>
    </source>
</evidence>
<sequence length="354" mass="39310">MRRIVEAAGGILWRVRGGQGGEDLAHITPGDILERIEVCLVHRPKYDDWSWPKGKVDPNETHRHTAVREIGEETGLPVTLGPYLGEVEYPLTEEGRRNRHSTDRTRDAKHILYWMATPIRPEDAQRLAAAFGPVHRADEGEIDKVLWLSPAEARRKLTHSSDRDVLALFVDRIEEGAATAVPFLIVRHAKAEARKTWKGTDANRPITPKGASAAYSLTYELSCYNPERLATSPWTRCQETLQMLSWETGMPLEPLPPLTEDAFAADPDAAWACLRGELVRTLETGRTVAVCMHRPVIGGMFGHLRALCASKALAKRLIAKSPYMPTGTALVLFAVPTPKGPKIIDIQKVAPLVY</sequence>
<dbReference type="PANTHER" id="PTHR21340:SF0">
    <property type="entry name" value="BIS(5'-NUCLEOSYL)-TETRAPHOSPHATASE [ASYMMETRICAL]"/>
    <property type="match status" value="1"/>
</dbReference>
<dbReference type="PROSITE" id="PS51462">
    <property type="entry name" value="NUDIX"/>
    <property type="match status" value="1"/>
</dbReference>
<accession>A0A938WYX1</accession>
<keyword evidence="1 3" id="KW-0378">Hydrolase</keyword>
<dbReference type="Proteomes" id="UP000718821">
    <property type="component" value="Unassembled WGS sequence"/>
</dbReference>
<dbReference type="InterPro" id="IPR051325">
    <property type="entry name" value="Nudix_hydrolase_domain"/>
</dbReference>
<dbReference type="InterPro" id="IPR029033">
    <property type="entry name" value="His_PPase_superfam"/>
</dbReference>
<dbReference type="InterPro" id="IPR020084">
    <property type="entry name" value="NUDIX_hydrolase_CS"/>
</dbReference>
<dbReference type="CDD" id="cd03673">
    <property type="entry name" value="NUDIX_Ap6A_hydrolase"/>
    <property type="match status" value="1"/>
</dbReference>
<dbReference type="AlphaFoldDB" id="A0A938WYX1"/>
<dbReference type="SMART" id="SM00855">
    <property type="entry name" value="PGAM"/>
    <property type="match status" value="1"/>
</dbReference>